<evidence type="ECO:0000313" key="3">
    <source>
        <dbReference type="Proteomes" id="UP001061361"/>
    </source>
</evidence>
<feature type="signal peptide" evidence="1">
    <location>
        <begin position="1"/>
        <end position="21"/>
    </location>
</feature>
<gene>
    <name evidence="2" type="ORF">JCM14722_19070</name>
</gene>
<keyword evidence="3" id="KW-1185">Reference proteome</keyword>
<accession>A0ABN6RTC5</accession>
<protein>
    <submittedName>
        <fullName evidence="2">Uncharacterized protein</fullName>
    </submittedName>
</protein>
<name>A0ABN6RTC5_9BACT</name>
<proteinExistence type="predicted"/>
<evidence type="ECO:0000256" key="1">
    <source>
        <dbReference type="SAM" id="SignalP"/>
    </source>
</evidence>
<evidence type="ECO:0000313" key="2">
    <source>
        <dbReference type="EMBL" id="BDQ34365.1"/>
    </source>
</evidence>
<dbReference type="Proteomes" id="UP001061361">
    <property type="component" value="Chromosome"/>
</dbReference>
<keyword evidence="1" id="KW-0732">Signal</keyword>
<dbReference type="EMBL" id="AP026708">
    <property type="protein sequence ID" value="BDQ34365.1"/>
    <property type="molecule type" value="Genomic_DNA"/>
</dbReference>
<sequence length="149" mass="16477">MKLRILVASLFLILTAWPSMAGDPDYLARMAEESEIQAIAVVTKVQNMGSYSDGTLKRATFKRVYAVTPDTPKTFVGGCKTLESRWQKRAEGTVYFKLKPGQRVFVTVSTDGGAITSLTPLSADLDYVIREEPNRLIYSRGRAAILPKS</sequence>
<feature type="chain" id="PRO_5046964580" evidence="1">
    <location>
        <begin position="22"/>
        <end position="149"/>
    </location>
</feature>
<organism evidence="2 3">
    <name type="scientific">Pseudodesulfovibrio portus</name>
    <dbReference type="NCBI Taxonomy" id="231439"/>
    <lineage>
        <taxon>Bacteria</taxon>
        <taxon>Pseudomonadati</taxon>
        <taxon>Thermodesulfobacteriota</taxon>
        <taxon>Desulfovibrionia</taxon>
        <taxon>Desulfovibrionales</taxon>
        <taxon>Desulfovibrionaceae</taxon>
    </lineage>
</organism>
<dbReference type="RefSeq" id="WP_264981274.1">
    <property type="nucleotide sequence ID" value="NZ_AP026708.1"/>
</dbReference>
<reference evidence="2" key="1">
    <citation type="submission" date="2022-08" db="EMBL/GenBank/DDBJ databases">
        <title>Genome Sequence of the sulphate-reducing bacterium, Pseudodesulfovibrio portus JCM14722.</title>
        <authorList>
            <person name="Kondo R."/>
            <person name="Kataoka T."/>
        </authorList>
    </citation>
    <scope>NUCLEOTIDE SEQUENCE</scope>
    <source>
        <strain evidence="2">JCM 14722</strain>
    </source>
</reference>